<dbReference type="InterPro" id="IPR050448">
    <property type="entry name" value="OpgB/LTA_synthase_biosynth"/>
</dbReference>
<keyword evidence="11" id="KW-0808">Transferase</keyword>
<sequence length="643" mass="73044">MHQDNKNKRINITPLVFLGVGLILIFIGFILTRLYFFGVHSDYFVAETSDNILLALLHGLRFDLATIALLNSLLLLFLFVSIWFRALFKANMVMVFVYLFFVSVSAIIINFMDTVYFPYTGRRSGLEVLSMANDVVSQLPELILVYWWYVVGSILIYFLYAVLFFKVSKRLKPIFMPKFWVVLLCLVLTVVFVLAGRGGFQSKPIRALNAYSYPSSGLGALVLNTPFSLLKEDADHLEKVAYFASDSDLLMAIADKNKSISSDSEIKKHNVVILILESFGLEYLGPPYGLKSYAPFLEELSEKGRFFPNGIANGRRSIEAIPSVLVGVPSLMSEAFMRSPYQSNVMHGLGEIVKPYGYSTAFFHGAKNGSMYFDDTTYRFGFDRYFGLNEYPDSSQFDGQWGIFDEPFLKFTVNEMDKMSKPFMAGIFTISSHPPYTLPDQYVDKIQEGDIPMHRVIQYSDIALRRFFEEAATKDWYKDTLFVLTADHTSDNFDPRFASSLGRHQVPIILYQPNQEIDNGVITDMAQQIDIPATIVDYLNLPEQEKILPFGRSLLEQNARADAIIKEDDAFWLLSQGKYVKLPMAEGALVETGELPKTFTKPAGLVQPVNLEKLEQRLKAYIQIYTNGLIDNSLYNFSSEKKQ</sequence>
<dbReference type="AlphaFoldDB" id="A0A1M5LIT7"/>
<feature type="transmembrane region" description="Helical" evidence="9">
    <location>
        <begin position="146"/>
        <end position="167"/>
    </location>
</feature>
<dbReference type="Pfam" id="PF00884">
    <property type="entry name" value="Sulfatase"/>
    <property type="match status" value="1"/>
</dbReference>
<feature type="binding site" evidence="8">
    <location>
        <position position="277"/>
    </location>
    <ligand>
        <name>Mn(2+)</name>
        <dbReference type="ChEBI" id="CHEBI:29035"/>
    </ligand>
</feature>
<evidence type="ECO:0000313" key="11">
    <source>
        <dbReference type="EMBL" id="SHG64938.1"/>
    </source>
</evidence>
<evidence type="ECO:0000256" key="5">
    <source>
        <dbReference type="ARBA" id="ARBA00023136"/>
    </source>
</evidence>
<evidence type="ECO:0000256" key="9">
    <source>
        <dbReference type="SAM" id="Phobius"/>
    </source>
</evidence>
<dbReference type="InterPro" id="IPR017850">
    <property type="entry name" value="Alkaline_phosphatase_core_sf"/>
</dbReference>
<feature type="transmembrane region" description="Helical" evidence="9">
    <location>
        <begin position="12"/>
        <end position="36"/>
    </location>
</feature>
<name>A0A1M5LIT7_9GAMM</name>
<dbReference type="GO" id="GO:0046872">
    <property type="term" value="F:metal ion binding"/>
    <property type="evidence" value="ECO:0007669"/>
    <property type="project" value="UniProtKB-KW"/>
</dbReference>
<dbReference type="InterPro" id="IPR012160">
    <property type="entry name" value="LtaS-like"/>
</dbReference>
<evidence type="ECO:0000259" key="10">
    <source>
        <dbReference type="Pfam" id="PF00884"/>
    </source>
</evidence>
<evidence type="ECO:0000256" key="7">
    <source>
        <dbReference type="PIRSR" id="PIRSR005091-2"/>
    </source>
</evidence>
<organism evidence="11 12">
    <name type="scientific">Marinomonas polaris DSM 16579</name>
    <dbReference type="NCBI Taxonomy" id="1122206"/>
    <lineage>
        <taxon>Bacteria</taxon>
        <taxon>Pseudomonadati</taxon>
        <taxon>Pseudomonadota</taxon>
        <taxon>Gammaproteobacteria</taxon>
        <taxon>Oceanospirillales</taxon>
        <taxon>Oceanospirillaceae</taxon>
        <taxon>Marinomonas</taxon>
    </lineage>
</organism>
<proteinExistence type="predicted"/>
<dbReference type="PANTHER" id="PTHR47371">
    <property type="entry name" value="LIPOTEICHOIC ACID SYNTHASE"/>
    <property type="match status" value="1"/>
</dbReference>
<dbReference type="OrthoDB" id="9760224at2"/>
<keyword evidence="2" id="KW-1003">Cell membrane</keyword>
<feature type="domain" description="Sulfatase N-terminal" evidence="10">
    <location>
        <begin position="270"/>
        <end position="540"/>
    </location>
</feature>
<evidence type="ECO:0000256" key="6">
    <source>
        <dbReference type="PIRSR" id="PIRSR005091-1"/>
    </source>
</evidence>
<evidence type="ECO:0000256" key="1">
    <source>
        <dbReference type="ARBA" id="ARBA00004651"/>
    </source>
</evidence>
<dbReference type="GO" id="GO:0005886">
    <property type="term" value="C:plasma membrane"/>
    <property type="evidence" value="ECO:0007669"/>
    <property type="project" value="UniProtKB-SubCell"/>
</dbReference>
<dbReference type="CDD" id="cd16015">
    <property type="entry name" value="LTA_synthase"/>
    <property type="match status" value="1"/>
</dbReference>
<dbReference type="GO" id="GO:0016740">
    <property type="term" value="F:transferase activity"/>
    <property type="evidence" value="ECO:0007669"/>
    <property type="project" value="UniProtKB-KW"/>
</dbReference>
<feature type="transmembrane region" description="Helical" evidence="9">
    <location>
        <begin position="64"/>
        <end position="84"/>
    </location>
</feature>
<dbReference type="STRING" id="1122206.SAMN02745753_04269"/>
<evidence type="ECO:0000313" key="12">
    <source>
        <dbReference type="Proteomes" id="UP000184517"/>
    </source>
</evidence>
<feature type="binding site" evidence="8">
    <location>
        <position position="488"/>
    </location>
    <ligand>
        <name>Mn(2+)</name>
        <dbReference type="ChEBI" id="CHEBI:29035"/>
    </ligand>
</feature>
<keyword evidence="7" id="KW-0464">Manganese</keyword>
<dbReference type="SUPFAM" id="SSF53649">
    <property type="entry name" value="Alkaline phosphatase-like"/>
    <property type="match status" value="1"/>
</dbReference>
<comment type="subcellular location">
    <subcellularLocation>
        <location evidence="1">Cell membrane</location>
        <topology evidence="1">Multi-pass membrane protein</topology>
    </subcellularLocation>
</comment>
<feature type="binding site" evidence="7">
    <location>
        <position position="433"/>
    </location>
    <ligand>
        <name>substrate</name>
    </ligand>
</feature>
<keyword evidence="7" id="KW-0479">Metal-binding</keyword>
<feature type="active site" evidence="6">
    <location>
        <position position="317"/>
    </location>
</feature>
<keyword evidence="12" id="KW-1185">Reference proteome</keyword>
<reference evidence="12" key="1">
    <citation type="submission" date="2016-11" db="EMBL/GenBank/DDBJ databases">
        <authorList>
            <person name="Varghese N."/>
            <person name="Submissions S."/>
        </authorList>
    </citation>
    <scope>NUCLEOTIDE SEQUENCE [LARGE SCALE GENOMIC DNA]</scope>
    <source>
        <strain evidence="12">DSM 16579</strain>
    </source>
</reference>
<keyword evidence="5 9" id="KW-0472">Membrane</keyword>
<feature type="binding site" evidence="8">
    <location>
        <position position="487"/>
    </location>
    <ligand>
        <name>Mn(2+)</name>
        <dbReference type="ChEBI" id="CHEBI:29035"/>
    </ligand>
</feature>
<protein>
    <submittedName>
        <fullName evidence="11">Phosphoglycerol transferase MdoB</fullName>
    </submittedName>
</protein>
<dbReference type="Gene3D" id="3.40.720.10">
    <property type="entry name" value="Alkaline Phosphatase, subunit A"/>
    <property type="match status" value="1"/>
</dbReference>
<accession>A0A1M5LIT7</accession>
<keyword evidence="3 9" id="KW-0812">Transmembrane</keyword>
<feature type="transmembrane region" description="Helical" evidence="9">
    <location>
        <begin position="179"/>
        <end position="200"/>
    </location>
</feature>
<gene>
    <name evidence="11" type="ORF">SAMN02745753_04269</name>
</gene>
<evidence type="ECO:0000256" key="8">
    <source>
        <dbReference type="PIRSR" id="PIRSR005091-3"/>
    </source>
</evidence>
<evidence type="ECO:0000256" key="2">
    <source>
        <dbReference type="ARBA" id="ARBA00022475"/>
    </source>
</evidence>
<dbReference type="EMBL" id="FQVF01000026">
    <property type="protein sequence ID" value="SHG64938.1"/>
    <property type="molecule type" value="Genomic_DNA"/>
</dbReference>
<evidence type="ECO:0000256" key="3">
    <source>
        <dbReference type="ARBA" id="ARBA00022692"/>
    </source>
</evidence>
<dbReference type="InterPro" id="IPR000917">
    <property type="entry name" value="Sulfatase_N"/>
</dbReference>
<feature type="transmembrane region" description="Helical" evidence="9">
    <location>
        <begin position="96"/>
        <end position="119"/>
    </location>
</feature>
<dbReference type="PIRSF" id="PIRSF005091">
    <property type="entry name" value="Mmb_sulf_HI1246"/>
    <property type="match status" value="1"/>
</dbReference>
<dbReference type="Proteomes" id="UP000184517">
    <property type="component" value="Unassembled WGS sequence"/>
</dbReference>
<evidence type="ECO:0000256" key="4">
    <source>
        <dbReference type="ARBA" id="ARBA00022989"/>
    </source>
</evidence>
<dbReference type="PANTHER" id="PTHR47371:SF3">
    <property type="entry name" value="PHOSPHOGLYCEROL TRANSFERASE I"/>
    <property type="match status" value="1"/>
</dbReference>
<keyword evidence="4 9" id="KW-1133">Transmembrane helix</keyword>